<keyword evidence="3" id="KW-0732">Signal</keyword>
<keyword evidence="2" id="KW-1133">Transmembrane helix</keyword>
<feature type="chain" id="PRO_5012010620" description="Syndecan/Neurexin domain-containing protein" evidence="3">
    <location>
        <begin position="25"/>
        <end position="132"/>
    </location>
</feature>
<name>A0A1X7V075_AMPQE</name>
<dbReference type="AlphaFoldDB" id="A0A1X7V075"/>
<gene>
    <name evidence="4" type="primary">109581567</name>
</gene>
<feature type="compositionally biased region" description="Acidic residues" evidence="1">
    <location>
        <begin position="49"/>
        <end position="66"/>
    </location>
</feature>
<organism evidence="4">
    <name type="scientific">Amphimedon queenslandica</name>
    <name type="common">Sponge</name>
    <dbReference type="NCBI Taxonomy" id="400682"/>
    <lineage>
        <taxon>Eukaryota</taxon>
        <taxon>Metazoa</taxon>
        <taxon>Porifera</taxon>
        <taxon>Demospongiae</taxon>
        <taxon>Heteroscleromorpha</taxon>
        <taxon>Haplosclerida</taxon>
        <taxon>Niphatidae</taxon>
        <taxon>Amphimedon</taxon>
    </lineage>
</organism>
<keyword evidence="5" id="KW-1185">Reference proteome</keyword>
<dbReference type="EnsemblMetazoa" id="Aqu2.1.33351_001">
    <property type="protein sequence ID" value="Aqu2.1.33351_001"/>
    <property type="gene ID" value="Aqu2.1.33351"/>
</dbReference>
<dbReference type="KEGG" id="aqu:109581567"/>
<evidence type="ECO:0000256" key="1">
    <source>
        <dbReference type="SAM" id="MobiDB-lite"/>
    </source>
</evidence>
<reference evidence="5" key="1">
    <citation type="journal article" date="2010" name="Nature">
        <title>The Amphimedon queenslandica genome and the evolution of animal complexity.</title>
        <authorList>
            <person name="Srivastava M."/>
            <person name="Simakov O."/>
            <person name="Chapman J."/>
            <person name="Fahey B."/>
            <person name="Gauthier M.E."/>
            <person name="Mitros T."/>
            <person name="Richards G.S."/>
            <person name="Conaco C."/>
            <person name="Dacre M."/>
            <person name="Hellsten U."/>
            <person name="Larroux C."/>
            <person name="Putnam N.H."/>
            <person name="Stanke M."/>
            <person name="Adamska M."/>
            <person name="Darling A."/>
            <person name="Degnan S.M."/>
            <person name="Oakley T.H."/>
            <person name="Plachetzki D.C."/>
            <person name="Zhai Y."/>
            <person name="Adamski M."/>
            <person name="Calcino A."/>
            <person name="Cummins S.F."/>
            <person name="Goodstein D.M."/>
            <person name="Harris C."/>
            <person name="Jackson D.J."/>
            <person name="Leys S.P."/>
            <person name="Shu S."/>
            <person name="Woodcroft B.J."/>
            <person name="Vervoort M."/>
            <person name="Kosik K.S."/>
            <person name="Manning G."/>
            <person name="Degnan B.M."/>
            <person name="Rokhsar D.S."/>
        </authorList>
    </citation>
    <scope>NUCLEOTIDE SEQUENCE [LARGE SCALE GENOMIC DNA]</scope>
</reference>
<keyword evidence="2" id="KW-0472">Membrane</keyword>
<sequence length="132" mass="14620">MLLCSLNTLTAILLLLSVIQAVKSECNPKSETKGDLASVSLISSLEDYENATDECEDDQGLIDEDTNLNSNNENGHSSSEYSSKDKNMMVIVALSVAGFVVVLIMVNIKLFFEMRKKIKANQQESRDQNVDR</sequence>
<evidence type="ECO:0008006" key="6">
    <source>
        <dbReference type="Google" id="ProtNLM"/>
    </source>
</evidence>
<dbReference type="EnsemblMetazoa" id="XM_019995813.1">
    <property type="protein sequence ID" value="XP_019851372.1"/>
    <property type="gene ID" value="LOC109581567"/>
</dbReference>
<keyword evidence="2" id="KW-0812">Transmembrane</keyword>
<reference evidence="4" key="2">
    <citation type="submission" date="2017-05" db="UniProtKB">
        <authorList>
            <consortium name="EnsemblMetazoa"/>
        </authorList>
    </citation>
    <scope>IDENTIFICATION</scope>
</reference>
<evidence type="ECO:0000256" key="3">
    <source>
        <dbReference type="SAM" id="SignalP"/>
    </source>
</evidence>
<proteinExistence type="predicted"/>
<evidence type="ECO:0000313" key="5">
    <source>
        <dbReference type="Proteomes" id="UP000007879"/>
    </source>
</evidence>
<evidence type="ECO:0000256" key="2">
    <source>
        <dbReference type="SAM" id="Phobius"/>
    </source>
</evidence>
<feature type="compositionally biased region" description="Low complexity" evidence="1">
    <location>
        <begin position="67"/>
        <end position="81"/>
    </location>
</feature>
<accession>A0A1X7V075</accession>
<protein>
    <recommendedName>
        <fullName evidence="6">Syndecan/Neurexin domain-containing protein</fullName>
    </recommendedName>
</protein>
<feature type="region of interest" description="Disordered" evidence="1">
    <location>
        <begin position="49"/>
        <end position="82"/>
    </location>
</feature>
<dbReference type="InParanoid" id="A0A1X7V075"/>
<feature type="transmembrane region" description="Helical" evidence="2">
    <location>
        <begin position="88"/>
        <end position="112"/>
    </location>
</feature>
<evidence type="ECO:0000313" key="4">
    <source>
        <dbReference type="EnsemblMetazoa" id="Aqu2.1.33351_001"/>
    </source>
</evidence>
<dbReference type="Proteomes" id="UP000007879">
    <property type="component" value="Unassembled WGS sequence"/>
</dbReference>
<feature type="signal peptide" evidence="3">
    <location>
        <begin position="1"/>
        <end position="24"/>
    </location>
</feature>